<accession>A0A3D9FV39</accession>
<gene>
    <name evidence="2" type="ORF">BD847_1345</name>
</gene>
<evidence type="ECO:0000256" key="1">
    <source>
        <dbReference type="SAM" id="SignalP"/>
    </source>
</evidence>
<sequence>MNQISSTKILVCILFFSIMSLHAQDDAAELAKKLANPIASLISVPFQNNSDYGIGDLKGSRNTMNFQPVIPISINENLNMIGRVVLPIVTQNNITGIGEKQSGLSDAVLSAFFSPKNTKNGFTWGAGPAFLIPTGTDDFLTNKKFGIGPTAVALKQTNGWTLGALVNQLWSVAGSDDRPDVSQMFVQPFITHNWKSGAGIGLVGEWTQNWEARTTSVWLIPNVSGVTSIGTQKISLAIGPRVHLIAPESMRADWGWRAMVIFLFPK</sequence>
<keyword evidence="3" id="KW-1185">Reference proteome</keyword>
<name>A0A3D9FV39_9FLAO</name>
<organism evidence="2 3">
    <name type="scientific">Flavobacterium cutihirudinis</name>
    <dbReference type="NCBI Taxonomy" id="1265740"/>
    <lineage>
        <taxon>Bacteria</taxon>
        <taxon>Pseudomonadati</taxon>
        <taxon>Bacteroidota</taxon>
        <taxon>Flavobacteriia</taxon>
        <taxon>Flavobacteriales</taxon>
        <taxon>Flavobacteriaceae</taxon>
        <taxon>Flavobacterium</taxon>
    </lineage>
</organism>
<comment type="caution">
    <text evidence="2">The sequence shown here is derived from an EMBL/GenBank/DDBJ whole genome shotgun (WGS) entry which is preliminary data.</text>
</comment>
<keyword evidence="1" id="KW-0732">Signal</keyword>
<protein>
    <recommendedName>
        <fullName evidence="4">Transporter</fullName>
    </recommendedName>
</protein>
<proteinExistence type="predicted"/>
<reference evidence="2 3" key="1">
    <citation type="submission" date="2018-07" db="EMBL/GenBank/DDBJ databases">
        <title>Genomic Encyclopedia of Archaeal and Bacterial Type Strains, Phase II (KMG-II): from individual species to whole genera.</title>
        <authorList>
            <person name="Goeker M."/>
        </authorList>
    </citation>
    <scope>NUCLEOTIDE SEQUENCE [LARGE SCALE GENOMIC DNA]</scope>
    <source>
        <strain evidence="2 3">DSM 25795</strain>
    </source>
</reference>
<feature type="signal peptide" evidence="1">
    <location>
        <begin position="1"/>
        <end position="23"/>
    </location>
</feature>
<dbReference type="AlphaFoldDB" id="A0A3D9FV39"/>
<dbReference type="Proteomes" id="UP000257004">
    <property type="component" value="Unassembled WGS sequence"/>
</dbReference>
<dbReference type="EMBL" id="QRDQ01000008">
    <property type="protein sequence ID" value="RED24613.1"/>
    <property type="molecule type" value="Genomic_DNA"/>
</dbReference>
<evidence type="ECO:0008006" key="4">
    <source>
        <dbReference type="Google" id="ProtNLM"/>
    </source>
</evidence>
<feature type="chain" id="PRO_5017738189" description="Transporter" evidence="1">
    <location>
        <begin position="24"/>
        <end position="266"/>
    </location>
</feature>
<evidence type="ECO:0000313" key="2">
    <source>
        <dbReference type="EMBL" id="RED24613.1"/>
    </source>
</evidence>
<evidence type="ECO:0000313" key="3">
    <source>
        <dbReference type="Proteomes" id="UP000257004"/>
    </source>
</evidence>